<comment type="caution">
    <text evidence="14">The sequence shown here is derived from an EMBL/GenBank/DDBJ whole genome shotgun (WGS) entry which is preliminary data.</text>
</comment>
<dbReference type="Gene3D" id="3.40.50.1220">
    <property type="entry name" value="TPP-binding domain"/>
    <property type="match status" value="1"/>
</dbReference>
<dbReference type="SUPFAM" id="SSF52518">
    <property type="entry name" value="Thiamin diphosphate-binding fold (THDP-binding)"/>
    <property type="match status" value="2"/>
</dbReference>
<evidence type="ECO:0000256" key="9">
    <source>
        <dbReference type="PIRSR" id="PIRSR036565-2"/>
    </source>
</evidence>
<comment type="cofactor">
    <cofactor evidence="1">
        <name>thiamine diphosphate</name>
        <dbReference type="ChEBI" id="CHEBI:58937"/>
    </cofactor>
</comment>
<dbReference type="Pfam" id="PF02775">
    <property type="entry name" value="TPP_enzyme_C"/>
    <property type="match status" value="1"/>
</dbReference>
<dbReference type="CDD" id="cd02005">
    <property type="entry name" value="TPP_PDC_IPDC"/>
    <property type="match status" value="1"/>
</dbReference>
<dbReference type="GO" id="GO:0000287">
    <property type="term" value="F:magnesium ion binding"/>
    <property type="evidence" value="ECO:0007669"/>
    <property type="project" value="InterPro"/>
</dbReference>
<dbReference type="AlphaFoldDB" id="A0A8H3G1E2"/>
<evidence type="ECO:0000256" key="8">
    <source>
        <dbReference type="ARBA" id="ARBA00023239"/>
    </source>
</evidence>
<evidence type="ECO:0000313" key="15">
    <source>
        <dbReference type="Proteomes" id="UP000664534"/>
    </source>
</evidence>
<feature type="domain" description="Thiamine pyrophosphate enzyme TPP-binding" evidence="12">
    <location>
        <begin position="408"/>
        <end position="545"/>
    </location>
</feature>
<evidence type="ECO:0000256" key="7">
    <source>
        <dbReference type="ARBA" id="ARBA00023052"/>
    </source>
</evidence>
<feature type="domain" description="Thiamine pyrophosphate enzyme N-terminal TPP-binding" evidence="13">
    <location>
        <begin position="8"/>
        <end position="126"/>
    </location>
</feature>
<dbReference type="Proteomes" id="UP000664534">
    <property type="component" value="Unassembled WGS sequence"/>
</dbReference>
<evidence type="ECO:0000256" key="4">
    <source>
        <dbReference type="ARBA" id="ARBA00022723"/>
    </source>
</evidence>
<dbReference type="Gene3D" id="3.40.50.970">
    <property type="match status" value="2"/>
</dbReference>
<reference evidence="14" key="1">
    <citation type="submission" date="2021-03" db="EMBL/GenBank/DDBJ databases">
        <authorList>
            <person name="Tagirdzhanova G."/>
        </authorList>
    </citation>
    <scope>NUCLEOTIDE SEQUENCE</scope>
</reference>
<dbReference type="OrthoDB" id="3970464at2759"/>
<dbReference type="InterPro" id="IPR029061">
    <property type="entry name" value="THDP-binding"/>
</dbReference>
<dbReference type="Pfam" id="PF02776">
    <property type="entry name" value="TPP_enzyme_N"/>
    <property type="match status" value="1"/>
</dbReference>
<feature type="binding site" evidence="9">
    <location>
        <position position="493"/>
    </location>
    <ligand>
        <name>Mg(2+)</name>
        <dbReference type="ChEBI" id="CHEBI:18420"/>
    </ligand>
</feature>
<evidence type="ECO:0000256" key="5">
    <source>
        <dbReference type="ARBA" id="ARBA00022793"/>
    </source>
</evidence>
<evidence type="ECO:0000256" key="10">
    <source>
        <dbReference type="RuleBase" id="RU362132"/>
    </source>
</evidence>
<dbReference type="CDD" id="cd07038">
    <property type="entry name" value="TPP_PYR_PDC_IPDC_like"/>
    <property type="match status" value="1"/>
</dbReference>
<evidence type="ECO:0000259" key="12">
    <source>
        <dbReference type="Pfam" id="PF02775"/>
    </source>
</evidence>
<comment type="cofactor">
    <cofactor evidence="9">
        <name>Mg(2+)</name>
        <dbReference type="ChEBI" id="CHEBI:18420"/>
    </cofactor>
    <text evidence="9">Binds 1 Mg(2+) per subunit.</text>
</comment>
<dbReference type="EMBL" id="CAJPDT010000079">
    <property type="protein sequence ID" value="CAF9934893.1"/>
    <property type="molecule type" value="Genomic_DNA"/>
</dbReference>
<proteinExistence type="inferred from homology"/>
<keyword evidence="7 10" id="KW-0786">Thiamine pyrophosphate</keyword>
<evidence type="ECO:0000256" key="3">
    <source>
        <dbReference type="ARBA" id="ARBA00014422"/>
    </source>
</evidence>
<dbReference type="InterPro" id="IPR029035">
    <property type="entry name" value="DHS-like_NAD/FAD-binding_dom"/>
</dbReference>
<gene>
    <name evidence="14" type="ORF">IMSHALPRED_009879</name>
</gene>
<evidence type="ECO:0000259" key="13">
    <source>
        <dbReference type="Pfam" id="PF02776"/>
    </source>
</evidence>
<keyword evidence="4 9" id="KW-0479">Metal-binding</keyword>
<feature type="binding site" evidence="9">
    <location>
        <position position="491"/>
    </location>
    <ligand>
        <name>Mg(2+)</name>
        <dbReference type="ChEBI" id="CHEBI:18420"/>
    </ligand>
</feature>
<protein>
    <recommendedName>
        <fullName evidence="3">Pyruvate decarboxylase</fullName>
    </recommendedName>
</protein>
<keyword evidence="15" id="KW-1185">Reference proteome</keyword>
<dbReference type="Pfam" id="PF00205">
    <property type="entry name" value="TPP_enzyme_M"/>
    <property type="match status" value="1"/>
</dbReference>
<dbReference type="GO" id="GO:0000949">
    <property type="term" value="P:aromatic amino acid family catabolic process to alcohol via Ehrlich pathway"/>
    <property type="evidence" value="ECO:0007669"/>
    <property type="project" value="TreeGrafter"/>
</dbReference>
<sequence length="584" mass="64397">MTGEIFIGSYVLERLRQLGLKSIFGVPGGNTFHVVLRVTEFDHYADYELALLDLIPEAGLEWKGNPNELNASYAADGYARVSNGVGALVTTYGPGELSALCGIAGAYCEYVPVLHIVGYPSLEIMKGHKIVHHSLGHGTFTEFHDMSKKICCATTVLMDAETAASEIDRVLNEMLYQSQPGYIGIPTDICYTNISSSSLQTPLKMELPGNDGGEEAKAVAVIRELIERSSKPIIIVDGGATRNQVLSEVETLCQVTKFPYFANPWGKGAVSEASDRFGGVYTGLGTKPDVKEAVESSDCVLWIGKLSSDFNTAEFTEDVKLDRVIEFQRFWISIDGRKVDLNMKSVLQKLNEHFQSIPLKMEQAWNLMPCSPYPKLESAVPNGKMKQAWLWPRFAGFLQPNDILVIETGTSQIGINDTRFPEGLRAFTQTIFGSIGFAAGSSVGAFLAGKERGGASRNILVTGEGSLQLTIQAFSDLLRHDLKPILFILNNGGYTIERLIHGLREQYNHVPMWKYGELLDAFGIGYKTKAYQVRTCKEFDDVLREKTLTEALCAQVVEIFLDELDAPEALISIGKMIDQKNTKK</sequence>
<dbReference type="InterPro" id="IPR011766">
    <property type="entry name" value="TPP_enzyme_TPP-bd"/>
</dbReference>
<comment type="similarity">
    <text evidence="2 10">Belongs to the TPP enzyme family.</text>
</comment>
<accession>A0A8H3G1E2</accession>
<dbReference type="PANTHER" id="PTHR43452">
    <property type="entry name" value="PYRUVATE DECARBOXYLASE"/>
    <property type="match status" value="1"/>
</dbReference>
<dbReference type="InterPro" id="IPR012000">
    <property type="entry name" value="Thiamin_PyroP_enz_cen_dom"/>
</dbReference>
<dbReference type="InterPro" id="IPR047213">
    <property type="entry name" value="TPP_PYR_PDC_IPDC-like"/>
</dbReference>
<keyword evidence="5" id="KW-0210">Decarboxylase</keyword>
<organism evidence="14 15">
    <name type="scientific">Imshaugia aleurites</name>
    <dbReference type="NCBI Taxonomy" id="172621"/>
    <lineage>
        <taxon>Eukaryota</taxon>
        <taxon>Fungi</taxon>
        <taxon>Dikarya</taxon>
        <taxon>Ascomycota</taxon>
        <taxon>Pezizomycotina</taxon>
        <taxon>Lecanoromycetes</taxon>
        <taxon>OSLEUM clade</taxon>
        <taxon>Lecanoromycetidae</taxon>
        <taxon>Lecanorales</taxon>
        <taxon>Lecanorineae</taxon>
        <taxon>Parmeliaceae</taxon>
        <taxon>Imshaugia</taxon>
    </lineage>
</organism>
<evidence type="ECO:0000256" key="2">
    <source>
        <dbReference type="ARBA" id="ARBA00007812"/>
    </source>
</evidence>
<keyword evidence="8" id="KW-0456">Lyase</keyword>
<dbReference type="GO" id="GO:0030976">
    <property type="term" value="F:thiamine pyrophosphate binding"/>
    <property type="evidence" value="ECO:0007669"/>
    <property type="project" value="InterPro"/>
</dbReference>
<feature type="domain" description="Thiamine pyrophosphate enzyme central" evidence="11">
    <location>
        <begin position="222"/>
        <end position="337"/>
    </location>
</feature>
<evidence type="ECO:0000256" key="1">
    <source>
        <dbReference type="ARBA" id="ARBA00001964"/>
    </source>
</evidence>
<dbReference type="GO" id="GO:0004737">
    <property type="term" value="F:pyruvate decarboxylase activity"/>
    <property type="evidence" value="ECO:0007669"/>
    <property type="project" value="TreeGrafter"/>
</dbReference>
<dbReference type="InterPro" id="IPR047214">
    <property type="entry name" value="TPP_PDC_IPDC"/>
</dbReference>
<evidence type="ECO:0000259" key="11">
    <source>
        <dbReference type="Pfam" id="PF00205"/>
    </source>
</evidence>
<dbReference type="SUPFAM" id="SSF52467">
    <property type="entry name" value="DHS-like NAD/FAD-binding domain"/>
    <property type="match status" value="1"/>
</dbReference>
<dbReference type="GO" id="GO:0005829">
    <property type="term" value="C:cytosol"/>
    <property type="evidence" value="ECO:0007669"/>
    <property type="project" value="TreeGrafter"/>
</dbReference>
<dbReference type="PIRSF" id="PIRSF036565">
    <property type="entry name" value="Pyruvt_ip_decrb"/>
    <property type="match status" value="1"/>
</dbReference>
<dbReference type="InterPro" id="IPR012001">
    <property type="entry name" value="Thiamin_PyroP_enz_TPP-bd_dom"/>
</dbReference>
<evidence type="ECO:0000256" key="6">
    <source>
        <dbReference type="ARBA" id="ARBA00022842"/>
    </source>
</evidence>
<evidence type="ECO:0000313" key="14">
    <source>
        <dbReference type="EMBL" id="CAF9934893.1"/>
    </source>
</evidence>
<dbReference type="FunFam" id="3.40.50.970:FF:000024">
    <property type="entry name" value="Pyruvate decarboxylase isozyme"/>
    <property type="match status" value="1"/>
</dbReference>
<dbReference type="GO" id="GO:0005634">
    <property type="term" value="C:nucleus"/>
    <property type="evidence" value="ECO:0007669"/>
    <property type="project" value="TreeGrafter"/>
</dbReference>
<name>A0A8H3G1E2_9LECA</name>
<keyword evidence="6 9" id="KW-0460">Magnesium</keyword>
<dbReference type="InterPro" id="IPR012110">
    <property type="entry name" value="PDC/IPDC-like"/>
</dbReference>
<dbReference type="PANTHER" id="PTHR43452:SF3">
    <property type="entry name" value="TRANSAMINATED AMINO ACID DECARBOXYLASE"/>
    <property type="match status" value="1"/>
</dbReference>